<organism evidence="1 2">
    <name type="scientific">Dendrobium catenatum</name>
    <dbReference type="NCBI Taxonomy" id="906689"/>
    <lineage>
        <taxon>Eukaryota</taxon>
        <taxon>Viridiplantae</taxon>
        <taxon>Streptophyta</taxon>
        <taxon>Embryophyta</taxon>
        <taxon>Tracheophyta</taxon>
        <taxon>Spermatophyta</taxon>
        <taxon>Magnoliopsida</taxon>
        <taxon>Liliopsida</taxon>
        <taxon>Asparagales</taxon>
        <taxon>Orchidaceae</taxon>
        <taxon>Epidendroideae</taxon>
        <taxon>Malaxideae</taxon>
        <taxon>Dendrobiinae</taxon>
        <taxon>Dendrobium</taxon>
    </lineage>
</organism>
<name>A0A2I0V9I6_9ASPA</name>
<accession>A0A2I0V9I6</accession>
<gene>
    <name evidence="1" type="ORF">MA16_Dca014957</name>
</gene>
<proteinExistence type="predicted"/>
<evidence type="ECO:0000313" key="2">
    <source>
        <dbReference type="Proteomes" id="UP000233837"/>
    </source>
</evidence>
<protein>
    <submittedName>
        <fullName evidence="1">Uncharacterized protein</fullName>
    </submittedName>
</protein>
<dbReference type="AlphaFoldDB" id="A0A2I0V9I6"/>
<reference evidence="1 2" key="2">
    <citation type="journal article" date="2017" name="Nature">
        <title>The Apostasia genome and the evolution of orchids.</title>
        <authorList>
            <person name="Zhang G.Q."/>
            <person name="Liu K.W."/>
            <person name="Li Z."/>
            <person name="Lohaus R."/>
            <person name="Hsiao Y.Y."/>
            <person name="Niu S.C."/>
            <person name="Wang J.Y."/>
            <person name="Lin Y.C."/>
            <person name="Xu Q."/>
            <person name="Chen L.J."/>
            <person name="Yoshida K."/>
            <person name="Fujiwara S."/>
            <person name="Wang Z.W."/>
            <person name="Zhang Y.Q."/>
            <person name="Mitsuda N."/>
            <person name="Wang M."/>
            <person name="Liu G.H."/>
            <person name="Pecoraro L."/>
            <person name="Huang H.X."/>
            <person name="Xiao X.J."/>
            <person name="Lin M."/>
            <person name="Wu X.Y."/>
            <person name="Wu W.L."/>
            <person name="Chen Y.Y."/>
            <person name="Chang S.B."/>
            <person name="Sakamoto S."/>
            <person name="Ohme-Takagi M."/>
            <person name="Yagi M."/>
            <person name="Zeng S.J."/>
            <person name="Shen C.Y."/>
            <person name="Yeh C.M."/>
            <person name="Luo Y.B."/>
            <person name="Tsai W.C."/>
            <person name="Van de Peer Y."/>
            <person name="Liu Z.J."/>
        </authorList>
    </citation>
    <scope>NUCLEOTIDE SEQUENCE [LARGE SCALE GENOMIC DNA]</scope>
    <source>
        <tissue evidence="1">The whole plant</tissue>
    </source>
</reference>
<sequence>MTKIPLWGSNRDFKPNELQIERNHLQQVSNIISNLLDPFPTPGSTWLTKSTGLTQEAL</sequence>
<evidence type="ECO:0000313" key="1">
    <source>
        <dbReference type="EMBL" id="PKU60062.1"/>
    </source>
</evidence>
<keyword evidence="2" id="KW-1185">Reference proteome</keyword>
<dbReference type="Proteomes" id="UP000233837">
    <property type="component" value="Unassembled WGS sequence"/>
</dbReference>
<dbReference type="EMBL" id="KZ504014">
    <property type="protein sequence ID" value="PKU60062.1"/>
    <property type="molecule type" value="Genomic_DNA"/>
</dbReference>
<reference evidence="1 2" key="1">
    <citation type="journal article" date="2016" name="Sci. Rep.">
        <title>The Dendrobium catenatum Lindl. genome sequence provides insights into polysaccharide synthase, floral development and adaptive evolution.</title>
        <authorList>
            <person name="Zhang G.Q."/>
            <person name="Xu Q."/>
            <person name="Bian C."/>
            <person name="Tsai W.C."/>
            <person name="Yeh C.M."/>
            <person name="Liu K.W."/>
            <person name="Yoshida K."/>
            <person name="Zhang L.S."/>
            <person name="Chang S.B."/>
            <person name="Chen F."/>
            <person name="Shi Y."/>
            <person name="Su Y.Y."/>
            <person name="Zhang Y.Q."/>
            <person name="Chen L.J."/>
            <person name="Yin Y."/>
            <person name="Lin M."/>
            <person name="Huang H."/>
            <person name="Deng H."/>
            <person name="Wang Z.W."/>
            <person name="Zhu S.L."/>
            <person name="Zhao X."/>
            <person name="Deng C."/>
            <person name="Niu S.C."/>
            <person name="Huang J."/>
            <person name="Wang M."/>
            <person name="Liu G.H."/>
            <person name="Yang H.J."/>
            <person name="Xiao X.J."/>
            <person name="Hsiao Y.Y."/>
            <person name="Wu W.L."/>
            <person name="Chen Y.Y."/>
            <person name="Mitsuda N."/>
            <person name="Ohme-Takagi M."/>
            <person name="Luo Y.B."/>
            <person name="Van de Peer Y."/>
            <person name="Liu Z.J."/>
        </authorList>
    </citation>
    <scope>NUCLEOTIDE SEQUENCE [LARGE SCALE GENOMIC DNA]</scope>
    <source>
        <tissue evidence="1">The whole plant</tissue>
    </source>
</reference>